<proteinExistence type="predicted"/>
<evidence type="ECO:0000313" key="2">
    <source>
        <dbReference type="Proteomes" id="UP000009138"/>
    </source>
</evidence>
<accession>I1CB07</accession>
<sequence>MKLVVYETEPNCSSFRKDLQRPKLFPLGRRTGFTVPQHQCAVFNSLPVASTLHQRNVTSCTSTVCRICHSDVEDAFYFVIGCPLKWQFWSSALSLFCLTDQFPESTSVWSALATLSSPKNRYTVCPDYIRPLRFIFLSLWRFHWRCVLNGTLWSLSGSMNFFQQDSKLLFESSLVMEFQLFNKI</sequence>
<dbReference type="InParanoid" id="I1CB07"/>
<dbReference type="AlphaFoldDB" id="I1CB07"/>
<dbReference type="RefSeq" id="XP_067521033.1">
    <property type="nucleotide sequence ID" value="XM_067664932.1"/>
</dbReference>
<dbReference type="Proteomes" id="UP000009138">
    <property type="component" value="Unassembled WGS sequence"/>
</dbReference>
<organism evidence="1 2">
    <name type="scientific">Rhizopus delemar (strain RA 99-880 / ATCC MYA-4621 / FGSC 9543 / NRRL 43880)</name>
    <name type="common">Mucormycosis agent</name>
    <name type="synonym">Rhizopus arrhizus var. delemar</name>
    <dbReference type="NCBI Taxonomy" id="246409"/>
    <lineage>
        <taxon>Eukaryota</taxon>
        <taxon>Fungi</taxon>
        <taxon>Fungi incertae sedis</taxon>
        <taxon>Mucoromycota</taxon>
        <taxon>Mucoromycotina</taxon>
        <taxon>Mucoromycetes</taxon>
        <taxon>Mucorales</taxon>
        <taxon>Mucorineae</taxon>
        <taxon>Rhizopodaceae</taxon>
        <taxon>Rhizopus</taxon>
    </lineage>
</organism>
<dbReference type="GeneID" id="93617313"/>
<gene>
    <name evidence="1" type="ORF">RO3G_10347</name>
</gene>
<evidence type="ECO:0008006" key="3">
    <source>
        <dbReference type="Google" id="ProtNLM"/>
    </source>
</evidence>
<evidence type="ECO:0000313" key="1">
    <source>
        <dbReference type="EMBL" id="EIE85637.1"/>
    </source>
</evidence>
<protein>
    <recommendedName>
        <fullName evidence="3">Reverse transcriptase zinc-binding domain-containing protein</fullName>
    </recommendedName>
</protein>
<keyword evidence="2" id="KW-1185">Reference proteome</keyword>
<dbReference type="VEuPathDB" id="FungiDB:RO3G_10347"/>
<name>I1CB07_RHIO9</name>
<reference evidence="1 2" key="1">
    <citation type="journal article" date="2009" name="PLoS Genet.">
        <title>Genomic analysis of the basal lineage fungus Rhizopus oryzae reveals a whole-genome duplication.</title>
        <authorList>
            <person name="Ma L.-J."/>
            <person name="Ibrahim A.S."/>
            <person name="Skory C."/>
            <person name="Grabherr M.G."/>
            <person name="Burger G."/>
            <person name="Butler M."/>
            <person name="Elias M."/>
            <person name="Idnurm A."/>
            <person name="Lang B.F."/>
            <person name="Sone T."/>
            <person name="Abe A."/>
            <person name="Calvo S.E."/>
            <person name="Corrochano L.M."/>
            <person name="Engels R."/>
            <person name="Fu J."/>
            <person name="Hansberg W."/>
            <person name="Kim J.-M."/>
            <person name="Kodira C.D."/>
            <person name="Koehrsen M.J."/>
            <person name="Liu B."/>
            <person name="Miranda-Saavedra D."/>
            <person name="O'Leary S."/>
            <person name="Ortiz-Castellanos L."/>
            <person name="Poulter R."/>
            <person name="Rodriguez-Romero J."/>
            <person name="Ruiz-Herrera J."/>
            <person name="Shen Y.-Q."/>
            <person name="Zeng Q."/>
            <person name="Galagan J."/>
            <person name="Birren B.W."/>
            <person name="Cuomo C.A."/>
            <person name="Wickes B.L."/>
        </authorList>
    </citation>
    <scope>NUCLEOTIDE SEQUENCE [LARGE SCALE GENOMIC DNA]</scope>
    <source>
        <strain evidence="2">RA 99-880 / ATCC MYA-4621 / FGSC 9543 / NRRL 43880</strain>
    </source>
</reference>
<dbReference type="EMBL" id="CH476739">
    <property type="protein sequence ID" value="EIE85637.1"/>
    <property type="molecule type" value="Genomic_DNA"/>
</dbReference>
<dbReference type="OrthoDB" id="2282817at2759"/>